<evidence type="ECO:0000313" key="3">
    <source>
        <dbReference type="Proteomes" id="UP000092971"/>
    </source>
</evidence>
<protein>
    <recommendedName>
        <fullName evidence="4">NfeD-like C-terminal domain-containing protein</fullName>
    </recommendedName>
</protein>
<dbReference type="Proteomes" id="UP000092971">
    <property type="component" value="Chromosome"/>
</dbReference>
<feature type="transmembrane region" description="Helical" evidence="1">
    <location>
        <begin position="120"/>
        <end position="146"/>
    </location>
</feature>
<evidence type="ECO:0008006" key="4">
    <source>
        <dbReference type="Google" id="ProtNLM"/>
    </source>
</evidence>
<feature type="transmembrane region" description="Helical" evidence="1">
    <location>
        <begin position="94"/>
        <end position="114"/>
    </location>
</feature>
<sequence>MNWWNELTQLQKVFATFAIPATIVMILQFILQLIGLANEADTDGPDSADVDPVSDVQDGIPDDLSDTEAAADLDDGSADDGPDLEEGAAGMRLFTLRSVVAFFAVGGWMGVAAIDWNLSNFAAVVLSIIAGSLALYFVAWVVYTFLRMQQSGNIRYENAVGKEGEVYLTIPPNGRGKVNVIVQERLCEIDATTRIDRPVKTGEKVVVVDITDDGVLVVEPKNLSEKKELEEKM</sequence>
<dbReference type="RefSeq" id="WP_015358548.1">
    <property type="nucleotide sequence ID" value="NZ_CP014672.1"/>
</dbReference>
<dbReference type="OrthoDB" id="189831at2"/>
<dbReference type="AlphaFoldDB" id="A0A1B1YBY0"/>
<feature type="transmembrane region" description="Helical" evidence="1">
    <location>
        <begin position="12"/>
        <end position="31"/>
    </location>
</feature>
<name>A0A1B1YBY0_THEST</name>
<dbReference type="InterPro" id="IPR012340">
    <property type="entry name" value="NA-bd_OB-fold"/>
</dbReference>
<keyword evidence="1" id="KW-0812">Transmembrane</keyword>
<dbReference type="Gene3D" id="2.40.50.140">
    <property type="entry name" value="Nucleic acid-binding proteins"/>
    <property type="match status" value="1"/>
</dbReference>
<accession>A0A1B1YBY0</accession>
<gene>
    <name evidence="2" type="ORF">CSTERTH_04070</name>
</gene>
<evidence type="ECO:0000256" key="1">
    <source>
        <dbReference type="SAM" id="Phobius"/>
    </source>
</evidence>
<reference evidence="2 3" key="1">
    <citation type="submission" date="2016-02" db="EMBL/GenBank/DDBJ databases">
        <title>Comparison of Clostridium stercorarium subspecies using comparative genomics and transcriptomics.</title>
        <authorList>
            <person name="Schellenberg J."/>
            <person name="Thallinger G."/>
            <person name="Levin D.B."/>
            <person name="Zhang X."/>
            <person name="Alvare G."/>
            <person name="Fristensky B."/>
            <person name="Sparling R."/>
        </authorList>
    </citation>
    <scope>NUCLEOTIDE SEQUENCE [LARGE SCALE GENOMIC DNA]</scope>
    <source>
        <strain evidence="2 3">DSM 2910</strain>
    </source>
</reference>
<organism evidence="2 3">
    <name type="scientific">Thermoclostridium stercorarium subsp. thermolacticum DSM 2910</name>
    <dbReference type="NCBI Taxonomy" id="1121336"/>
    <lineage>
        <taxon>Bacteria</taxon>
        <taxon>Bacillati</taxon>
        <taxon>Bacillota</taxon>
        <taxon>Clostridia</taxon>
        <taxon>Eubacteriales</taxon>
        <taxon>Oscillospiraceae</taxon>
        <taxon>Thermoclostridium</taxon>
    </lineage>
</organism>
<keyword evidence="1" id="KW-0472">Membrane</keyword>
<proteinExistence type="predicted"/>
<evidence type="ECO:0000313" key="2">
    <source>
        <dbReference type="EMBL" id="ANW98269.1"/>
    </source>
</evidence>
<dbReference type="EMBL" id="CP014672">
    <property type="protein sequence ID" value="ANW98269.1"/>
    <property type="molecule type" value="Genomic_DNA"/>
</dbReference>
<keyword evidence="1" id="KW-1133">Transmembrane helix</keyword>